<proteinExistence type="predicted"/>
<organism evidence="2">
    <name type="scientific">Caldithrix abyssi</name>
    <dbReference type="NCBI Taxonomy" id="187145"/>
    <lineage>
        <taxon>Bacteria</taxon>
        <taxon>Pseudomonadati</taxon>
        <taxon>Calditrichota</taxon>
        <taxon>Calditrichia</taxon>
        <taxon>Calditrichales</taxon>
        <taxon>Calditrichaceae</taxon>
        <taxon>Caldithrix</taxon>
    </lineage>
</organism>
<sequence>MKQFVYFLLLIFLISSCKETSVETDNNRNPEIVNITANPDTIVGGEKATLTCIASDPDGDDLTYVWEALIGSINGVGNQVTWLAPDSAGTVYIVCKVLDGNGGEAKDSVKINFTEAEKNHNPEIMSLMANPDTIFTGDKTTLTCIATDQDGDDLTYVWEALIGSINGVGNQVTWLAPDSTGTVYVVCKVLDGNGGEAKDSVKIDIELKIPTEGLVAYYPFNNGSADDESDNSNHGIVVGPSSTSDRFGRENSAIYFDGIDDYIWIDEDPSLEPDNFTISFWFKTEKLSTNEYQSLVFKEDGYNEGYKVIFRSELKDEKAQSILFMSSSLDNSTPIYLYSNEKIEYANTWYHIVACFEAGGKMRLFINNRFDSEISGPTNWDKYNSGELVLGRFTDEGTAPYGGYFHGSLDDLRIYNRVLSLEEINALYNEK</sequence>
<feature type="domain" description="Ig-like" evidence="1">
    <location>
        <begin position="122"/>
        <end position="158"/>
    </location>
</feature>
<dbReference type="Gene3D" id="2.60.40.10">
    <property type="entry name" value="Immunoglobulins"/>
    <property type="match status" value="2"/>
</dbReference>
<evidence type="ECO:0000259" key="1">
    <source>
        <dbReference type="PROSITE" id="PS50835"/>
    </source>
</evidence>
<dbReference type="PANTHER" id="PTHR42535:SF2">
    <property type="entry name" value="CHROMOSOME UNDETERMINED SCAFFOLD_146, WHOLE GENOME SHOTGUN SEQUENCE"/>
    <property type="match status" value="1"/>
</dbReference>
<dbReference type="InterPro" id="IPR007110">
    <property type="entry name" value="Ig-like_dom"/>
</dbReference>
<dbReference type="Proteomes" id="UP000885779">
    <property type="component" value="Unassembled WGS sequence"/>
</dbReference>
<dbReference type="Pfam" id="PF13385">
    <property type="entry name" value="Laminin_G_3"/>
    <property type="match status" value="1"/>
</dbReference>
<feature type="domain" description="Ig-like" evidence="1">
    <location>
        <begin position="30"/>
        <end position="66"/>
    </location>
</feature>
<name>A0A7V4WX56_CALAY</name>
<dbReference type="PROSITE" id="PS50835">
    <property type="entry name" value="IG_LIKE"/>
    <property type="match status" value="2"/>
</dbReference>
<dbReference type="PROSITE" id="PS51257">
    <property type="entry name" value="PROKAR_LIPOPROTEIN"/>
    <property type="match status" value="1"/>
</dbReference>
<evidence type="ECO:0000313" key="2">
    <source>
        <dbReference type="EMBL" id="HGY57257.1"/>
    </source>
</evidence>
<accession>A0A7V4WX56</accession>
<protein>
    <submittedName>
        <fullName evidence="2">LamG domain-containing protein</fullName>
    </submittedName>
</protein>
<dbReference type="InterPro" id="IPR013783">
    <property type="entry name" value="Ig-like_fold"/>
</dbReference>
<gene>
    <name evidence="2" type="ORF">ENK44_16235</name>
</gene>
<dbReference type="Pfam" id="PF17963">
    <property type="entry name" value="Big_9"/>
    <property type="match status" value="1"/>
</dbReference>
<comment type="caution">
    <text evidence="2">The sequence shown here is derived from an EMBL/GenBank/DDBJ whole genome shotgun (WGS) entry which is preliminary data.</text>
</comment>
<reference evidence="2" key="1">
    <citation type="journal article" date="2020" name="mSystems">
        <title>Genome- and Community-Level Interaction Insights into Carbon Utilization and Element Cycling Functions of Hydrothermarchaeota in Hydrothermal Sediment.</title>
        <authorList>
            <person name="Zhou Z."/>
            <person name="Liu Y."/>
            <person name="Xu W."/>
            <person name="Pan J."/>
            <person name="Luo Z.H."/>
            <person name="Li M."/>
        </authorList>
    </citation>
    <scope>NUCLEOTIDE SEQUENCE [LARGE SCALE GENOMIC DNA]</scope>
    <source>
        <strain evidence="2">HyVt-577</strain>
    </source>
</reference>
<dbReference type="PANTHER" id="PTHR42535">
    <property type="entry name" value="OOKINETE PROTEIN, PUTATIVE-RELATED"/>
    <property type="match status" value="1"/>
</dbReference>
<dbReference type="EMBL" id="DRQG01000151">
    <property type="protein sequence ID" value="HGY57257.1"/>
    <property type="molecule type" value="Genomic_DNA"/>
</dbReference>
<dbReference type="InterPro" id="IPR013320">
    <property type="entry name" value="ConA-like_dom_sf"/>
</dbReference>
<dbReference type="AlphaFoldDB" id="A0A7V4WX56"/>
<dbReference type="Gene3D" id="2.60.120.200">
    <property type="match status" value="1"/>
</dbReference>
<dbReference type="SUPFAM" id="SSF49899">
    <property type="entry name" value="Concanavalin A-like lectins/glucanases"/>
    <property type="match status" value="1"/>
</dbReference>